<evidence type="ECO:0000256" key="2">
    <source>
        <dbReference type="SAM" id="SignalP"/>
    </source>
</evidence>
<proteinExistence type="predicted"/>
<dbReference type="EnsemblMetazoa" id="XM_022795557">
    <property type="protein sequence ID" value="XP_022651292"/>
    <property type="gene ID" value="LOC111246260"/>
</dbReference>
<keyword evidence="4" id="KW-1185">Reference proteome</keyword>
<accession>A0A7M7JFG3</accession>
<dbReference type="GeneID" id="111246260"/>
<sequence length="356" mass="35026">MMVTLLCTLAVALCAYAGAESTLKSSPSTPTVPADLSASLSGSSFEDEAAFRQAVGSTLGSLGFGNSVNSQGPFQSSGGAAASSYQPAYNALNSVYGITYHGDYNQLANYLQTGGPGRPGLGGKPNQKPTISSRFRNFMNSLFFRRSNKHPPAFAQPLPNAGASFGYGPSGAGNYPDFGSAGLGTAGGASGVPSPFGAFPATASQGQYDFSTLVGSSSSGTADKGQFGDFGSTGLAGLSSVSTTTSFGPPGSSTSFGAASPGSFVSSASNGGFGASSAFSPSSGTSSFSTSGSSGGFNRFGSSAGVGSGATYFPGETSQTAAASSSVYNGAGGSAFGKGIEDSKSSEDKDAKDDQD</sequence>
<feature type="signal peptide" evidence="2">
    <location>
        <begin position="1"/>
        <end position="19"/>
    </location>
</feature>
<evidence type="ECO:0000313" key="3">
    <source>
        <dbReference type="EnsemblMetazoa" id="XP_022651292"/>
    </source>
</evidence>
<feature type="compositionally biased region" description="Basic and acidic residues" evidence="1">
    <location>
        <begin position="339"/>
        <end position="356"/>
    </location>
</feature>
<dbReference type="Proteomes" id="UP000594260">
    <property type="component" value="Unplaced"/>
</dbReference>
<evidence type="ECO:0000313" key="4">
    <source>
        <dbReference type="Proteomes" id="UP000594260"/>
    </source>
</evidence>
<keyword evidence="2" id="KW-0732">Signal</keyword>
<name>A0A7M7JFG3_VARDE</name>
<organism evidence="3 4">
    <name type="scientific">Varroa destructor</name>
    <name type="common">Honeybee mite</name>
    <dbReference type="NCBI Taxonomy" id="109461"/>
    <lineage>
        <taxon>Eukaryota</taxon>
        <taxon>Metazoa</taxon>
        <taxon>Ecdysozoa</taxon>
        <taxon>Arthropoda</taxon>
        <taxon>Chelicerata</taxon>
        <taxon>Arachnida</taxon>
        <taxon>Acari</taxon>
        <taxon>Parasitiformes</taxon>
        <taxon>Mesostigmata</taxon>
        <taxon>Gamasina</taxon>
        <taxon>Dermanyssoidea</taxon>
        <taxon>Varroidae</taxon>
        <taxon>Varroa</taxon>
    </lineage>
</organism>
<dbReference type="InParanoid" id="A0A7M7JFG3"/>
<evidence type="ECO:0000256" key="1">
    <source>
        <dbReference type="SAM" id="MobiDB-lite"/>
    </source>
</evidence>
<feature type="chain" id="PRO_5029694380" evidence="2">
    <location>
        <begin position="20"/>
        <end position="356"/>
    </location>
</feature>
<reference evidence="3" key="1">
    <citation type="submission" date="2021-01" db="UniProtKB">
        <authorList>
            <consortium name="EnsemblMetazoa"/>
        </authorList>
    </citation>
    <scope>IDENTIFICATION</scope>
</reference>
<dbReference type="RefSeq" id="XP_022651292.1">
    <property type="nucleotide sequence ID" value="XM_022795557.1"/>
</dbReference>
<protein>
    <submittedName>
        <fullName evidence="3">Uncharacterized protein</fullName>
    </submittedName>
</protein>
<dbReference type="KEGG" id="vde:111246260"/>
<dbReference type="OrthoDB" id="6516550at2759"/>
<feature type="region of interest" description="Disordered" evidence="1">
    <location>
        <begin position="336"/>
        <end position="356"/>
    </location>
</feature>
<dbReference type="AlphaFoldDB" id="A0A7M7JFG3"/>